<dbReference type="InterPro" id="IPR043757">
    <property type="entry name" value="DUF5703_N"/>
</dbReference>
<name>A0A5C8J4I5_9BACT</name>
<dbReference type="InterPro" id="IPR012341">
    <property type="entry name" value="6hp_glycosidase-like_sf"/>
</dbReference>
<reference evidence="2 3" key="1">
    <citation type="submission" date="2019-08" db="EMBL/GenBank/DDBJ databases">
        <authorList>
            <person name="Shi S."/>
        </authorList>
    </citation>
    <scope>NUCLEOTIDE SEQUENCE [LARGE SCALE GENOMIC DNA]</scope>
    <source>
        <strain evidence="2 3">GY10130</strain>
    </source>
</reference>
<keyword evidence="3" id="KW-1185">Reference proteome</keyword>
<sequence>MLFLAAVSAFAQTPDLTSYNIVWNSQSKNASESMPCGGGDIGLNVWVENGELLFYMSRSGAFEENNIFPKFGRVRVKLSPNPFEDGTSFRQELKLQQGLVEIAGTKGKHTATITAWVDVFRPVIHIDVASNQPVQATATYESWRTKDRELLQGEKFSSSLKWIKTPATSYKDIIDFTGNEVLFYHRNQDSTIFDLTVASQGLDSVKHQLLNPLRHLTFGGRMRGTNMLPAGKTQGTYLNTPFEGWKLQSKSAQRTHKLEVLLHIAQAESQLAWQAGLNKLAKEARAAERTAFRRSQDWWKGFWQRSYVLINPNQPDAAAAPWQVGRNYQLFRYQLACNAFGSYPTKFNGGLFTVDPVFIDSTKYPFTPDYRNWGGGTFTAQNQRLVYWPMLKSGDFDMMPPQFDFYRRLLPTAEKRTSSYWGHRGASFTEQIENFGLPNYAEYGLKRPHGFDPGVEYNAWLEYHWDTSLDFCLMILDLQRYTGKDISQYMSLIESCVVFFDEHYQYRAGMRGAKKLDENGHLVLYPGTAAETFKMAYNAASTVAGLKTVLGRMLELPQEYASAEARVQWEEMLKRVPPLSFRDMQGHKTIAPAKSWERMQNTEIPQLYPVFPFGMYGIGKPDLEVAINTWKYDTDAIKNRNYTSWHQDNIFCARLGLTEEAAAITVQKLQDADRRFPTFWGPGHDWVPDHNWGGSGMVGLQEMLLQADGNKIYLFPAWPQTWNVTFKLHAPYNTTVEGKLVNGKVQGLKVTPKHREKDITYMNFR</sequence>
<accession>A0A5C8J4I5</accession>
<dbReference type="Gene3D" id="1.50.10.10">
    <property type="match status" value="1"/>
</dbReference>
<dbReference type="Pfam" id="PF18961">
    <property type="entry name" value="DUF5703_N"/>
    <property type="match status" value="1"/>
</dbReference>
<evidence type="ECO:0000313" key="3">
    <source>
        <dbReference type="Proteomes" id="UP000321926"/>
    </source>
</evidence>
<feature type="domain" description="DUF5703" evidence="1">
    <location>
        <begin position="22"/>
        <end position="308"/>
    </location>
</feature>
<organism evidence="2 3">
    <name type="scientific">Pontibacter qinzhouensis</name>
    <dbReference type="NCBI Taxonomy" id="2603253"/>
    <lineage>
        <taxon>Bacteria</taxon>
        <taxon>Pseudomonadati</taxon>
        <taxon>Bacteroidota</taxon>
        <taxon>Cytophagia</taxon>
        <taxon>Cytophagales</taxon>
        <taxon>Hymenobacteraceae</taxon>
        <taxon>Pontibacter</taxon>
    </lineage>
</organism>
<dbReference type="Proteomes" id="UP000321926">
    <property type="component" value="Unassembled WGS sequence"/>
</dbReference>
<dbReference type="OrthoDB" id="101302at2"/>
<proteinExistence type="predicted"/>
<dbReference type="SUPFAM" id="SSF48208">
    <property type="entry name" value="Six-hairpin glycosidases"/>
    <property type="match status" value="1"/>
</dbReference>
<evidence type="ECO:0000313" key="2">
    <source>
        <dbReference type="EMBL" id="TXK31117.1"/>
    </source>
</evidence>
<gene>
    <name evidence="2" type="ORF">FVR03_20085</name>
</gene>
<dbReference type="InterPro" id="IPR008928">
    <property type="entry name" value="6-hairpin_glycosidase_sf"/>
</dbReference>
<evidence type="ECO:0000259" key="1">
    <source>
        <dbReference type="Pfam" id="PF18961"/>
    </source>
</evidence>
<protein>
    <recommendedName>
        <fullName evidence="1">DUF5703 domain-containing protein</fullName>
    </recommendedName>
</protein>
<comment type="caution">
    <text evidence="2">The sequence shown here is derived from an EMBL/GenBank/DDBJ whole genome shotgun (WGS) entry which is preliminary data.</text>
</comment>
<dbReference type="AlphaFoldDB" id="A0A5C8J4I5"/>
<dbReference type="EMBL" id="VRTY01000103">
    <property type="protein sequence ID" value="TXK31117.1"/>
    <property type="molecule type" value="Genomic_DNA"/>
</dbReference>
<dbReference type="GO" id="GO:0005975">
    <property type="term" value="P:carbohydrate metabolic process"/>
    <property type="evidence" value="ECO:0007669"/>
    <property type="project" value="InterPro"/>
</dbReference>